<keyword evidence="2" id="KW-0732">Signal</keyword>
<proteinExistence type="predicted"/>
<feature type="transmembrane region" description="Helical" evidence="1">
    <location>
        <begin position="267"/>
        <end position="287"/>
    </location>
</feature>
<reference evidence="3 4" key="1">
    <citation type="submission" date="2024-11" db="EMBL/GenBank/DDBJ databases">
        <title>Chromosome-level genome assembly of the freshwater bivalve Anodonta woodiana.</title>
        <authorList>
            <person name="Chen X."/>
        </authorList>
    </citation>
    <scope>NUCLEOTIDE SEQUENCE [LARGE SCALE GENOMIC DNA]</scope>
    <source>
        <strain evidence="3">MN2024</strain>
        <tissue evidence="3">Gills</tissue>
    </source>
</reference>
<comment type="caution">
    <text evidence="3">The sequence shown here is derived from an EMBL/GenBank/DDBJ whole genome shotgun (WGS) entry which is preliminary data.</text>
</comment>
<evidence type="ECO:0000313" key="3">
    <source>
        <dbReference type="EMBL" id="KAL3884824.1"/>
    </source>
</evidence>
<keyword evidence="1" id="KW-0812">Transmembrane</keyword>
<dbReference type="AlphaFoldDB" id="A0ABD3XEX5"/>
<sequence length="342" mass="38773">MINISTTICIICLMFGTTNTKDLKRKVYLRGDNATVYIDLLNTIGKDVLEISFLSHVTRKLENLIIVDLRKNKTDNASIMRTYTGRIEMIKITNNCLSFQLLNVSVMDSGDYMAYADSMVKGNTSILVARRRLLVQDDLSTILYFMCNTTQVTSIKIDLMVNTLKFDVVKYNVLHANCTEFGYMYSDRIDDCVLRDSTLSFIIRNVSYVDMGTYVAWDDKDIHIDSIFVEVEVNSAASSPKSTAIHINSTYMPNTTCLVTDNFQFEWILVSGLVVVLVATCMVIKVVGRRRERKESKTTLYLLTHVNILQSSGINYRNCIQNVKVTHIGQDTNGFNGKPTCR</sequence>
<keyword evidence="1" id="KW-0472">Membrane</keyword>
<feature type="chain" id="PRO_5044744435" evidence="2">
    <location>
        <begin position="21"/>
        <end position="342"/>
    </location>
</feature>
<dbReference type="EMBL" id="JBJQND010000002">
    <property type="protein sequence ID" value="KAL3884824.1"/>
    <property type="molecule type" value="Genomic_DNA"/>
</dbReference>
<dbReference type="Proteomes" id="UP001634394">
    <property type="component" value="Unassembled WGS sequence"/>
</dbReference>
<evidence type="ECO:0000256" key="1">
    <source>
        <dbReference type="SAM" id="Phobius"/>
    </source>
</evidence>
<evidence type="ECO:0000256" key="2">
    <source>
        <dbReference type="SAM" id="SignalP"/>
    </source>
</evidence>
<keyword evidence="1" id="KW-1133">Transmembrane helix</keyword>
<organism evidence="3 4">
    <name type="scientific">Sinanodonta woodiana</name>
    <name type="common">Chinese pond mussel</name>
    <name type="synonym">Anodonta woodiana</name>
    <dbReference type="NCBI Taxonomy" id="1069815"/>
    <lineage>
        <taxon>Eukaryota</taxon>
        <taxon>Metazoa</taxon>
        <taxon>Spiralia</taxon>
        <taxon>Lophotrochozoa</taxon>
        <taxon>Mollusca</taxon>
        <taxon>Bivalvia</taxon>
        <taxon>Autobranchia</taxon>
        <taxon>Heteroconchia</taxon>
        <taxon>Palaeoheterodonta</taxon>
        <taxon>Unionida</taxon>
        <taxon>Unionoidea</taxon>
        <taxon>Unionidae</taxon>
        <taxon>Unioninae</taxon>
        <taxon>Sinanodonta</taxon>
    </lineage>
</organism>
<evidence type="ECO:0000313" key="4">
    <source>
        <dbReference type="Proteomes" id="UP001634394"/>
    </source>
</evidence>
<feature type="signal peptide" evidence="2">
    <location>
        <begin position="1"/>
        <end position="20"/>
    </location>
</feature>
<gene>
    <name evidence="3" type="ORF">ACJMK2_024925</name>
</gene>
<keyword evidence="4" id="KW-1185">Reference proteome</keyword>
<accession>A0ABD3XEX5</accession>
<name>A0ABD3XEX5_SINWO</name>
<protein>
    <submittedName>
        <fullName evidence="3">Uncharacterized protein</fullName>
    </submittedName>
</protein>